<proteinExistence type="predicted"/>
<evidence type="ECO:0000256" key="1">
    <source>
        <dbReference type="SAM" id="MobiDB-lite"/>
    </source>
</evidence>
<reference evidence="3 4" key="1">
    <citation type="submission" date="2024-02" db="EMBL/GenBank/DDBJ databases">
        <authorList>
            <person name="Chen Y."/>
            <person name="Shah S."/>
            <person name="Dougan E. K."/>
            <person name="Thang M."/>
            <person name="Chan C."/>
        </authorList>
    </citation>
    <scope>NUCLEOTIDE SEQUENCE [LARGE SCALE GENOMIC DNA]</scope>
</reference>
<dbReference type="Pfam" id="PF22669">
    <property type="entry name" value="Exo_endo_phos2"/>
    <property type="match status" value="1"/>
</dbReference>
<dbReference type="Gene3D" id="3.60.10.10">
    <property type="entry name" value="Endonuclease/exonuclease/phosphatase"/>
    <property type="match status" value="2"/>
</dbReference>
<evidence type="ECO:0000259" key="2">
    <source>
        <dbReference type="Pfam" id="PF22669"/>
    </source>
</evidence>
<name>A0ABP0SNC2_9DINO</name>
<dbReference type="InterPro" id="IPR046985">
    <property type="entry name" value="IP5"/>
</dbReference>
<comment type="caution">
    <text evidence="3">The sequence shown here is derived from an EMBL/GenBank/DDBJ whole genome shotgun (WGS) entry which is preliminary data.</text>
</comment>
<feature type="domain" description="Inositol polyphosphate-related phosphatase" evidence="2">
    <location>
        <begin position="83"/>
        <end position="178"/>
    </location>
</feature>
<dbReference type="PANTHER" id="PTHR11200">
    <property type="entry name" value="INOSITOL 5-PHOSPHATASE"/>
    <property type="match status" value="1"/>
</dbReference>
<dbReference type="SUPFAM" id="SSF56219">
    <property type="entry name" value="DNase I-like"/>
    <property type="match status" value="2"/>
</dbReference>
<gene>
    <name evidence="3" type="ORF">CCMP2556_LOCUS52658</name>
</gene>
<organism evidence="3 4">
    <name type="scientific">Durusdinium trenchii</name>
    <dbReference type="NCBI Taxonomy" id="1381693"/>
    <lineage>
        <taxon>Eukaryota</taxon>
        <taxon>Sar</taxon>
        <taxon>Alveolata</taxon>
        <taxon>Dinophyceae</taxon>
        <taxon>Suessiales</taxon>
        <taxon>Symbiodiniaceae</taxon>
        <taxon>Durusdinium</taxon>
    </lineage>
</organism>
<dbReference type="EMBL" id="CAXAMN010027916">
    <property type="protein sequence ID" value="CAK9113819.1"/>
    <property type="molecule type" value="Genomic_DNA"/>
</dbReference>
<feature type="compositionally biased region" description="Polar residues" evidence="1">
    <location>
        <begin position="57"/>
        <end position="72"/>
    </location>
</feature>
<evidence type="ECO:0000313" key="4">
    <source>
        <dbReference type="Proteomes" id="UP001642484"/>
    </source>
</evidence>
<accession>A0ABP0SNC2</accession>
<dbReference type="Proteomes" id="UP001642484">
    <property type="component" value="Unassembled WGS sequence"/>
</dbReference>
<dbReference type="PANTHER" id="PTHR11200:SF300">
    <property type="entry name" value="TYPE II INOSITOL 1,4,5-TRISPHOSPHATE 5-PHOSPHATASE"/>
    <property type="match status" value="1"/>
</dbReference>
<evidence type="ECO:0000313" key="3">
    <source>
        <dbReference type="EMBL" id="CAK9113819.1"/>
    </source>
</evidence>
<dbReference type="InterPro" id="IPR000300">
    <property type="entry name" value="IPPc"/>
</dbReference>
<feature type="region of interest" description="Disordered" evidence="1">
    <location>
        <begin position="43"/>
        <end position="83"/>
    </location>
</feature>
<keyword evidence="4" id="KW-1185">Reference proteome</keyword>
<feature type="compositionally biased region" description="Basic and acidic residues" evidence="1">
    <location>
        <begin position="168"/>
        <end position="179"/>
    </location>
</feature>
<dbReference type="InterPro" id="IPR036691">
    <property type="entry name" value="Endo/exonu/phosph_ase_sf"/>
</dbReference>
<sequence>MHSYTTTTTTDGLEVEDSRAMLRVASKFRAQLARVRNAQAQAAAVEASPGESEGRPTASTVAPGSSRSTTELNGAPASPRGSVGAKILDHDHVVCLGDTNSRLHWPGHLGGMPLQQARQKVQQRRFGELLALDQLALMRRDRMAFHDFEEHPIYFLPSYKWQPETDAYDMRSQKHEAPHHPPKRGQSAQAQETALPEDHAVSKAGLSALRFRKLQPREDEVLAALAEQRAAPAPAPAAGGVPKEVWMGYHRLFARDYFERWGHWSTGGPQKLPGAAGAPSPAPAWTDRILFRSKTSPGIMVAQYNMHHNLKQSDHRVIFASLRCSCDEQIAGRRRQRPTAFGEATTLAVEPKEISFKGAKPDVAMQHTVQLSMACASGLLRQRYEVFFETPGGFAWPLAGWNATWWGYWVVCITVEDSVLAIRDVDEKGEETDFERRPVDTRSVEIAGYFKYKDDDDNQWASVTAAREKKNR</sequence>
<protein>
    <recommendedName>
        <fullName evidence="2">Inositol polyphosphate-related phosphatase domain-containing protein</fullName>
    </recommendedName>
</protein>
<feature type="region of interest" description="Disordered" evidence="1">
    <location>
        <begin position="168"/>
        <end position="197"/>
    </location>
</feature>